<evidence type="ECO:0000313" key="2">
    <source>
        <dbReference type="Proteomes" id="UP001233999"/>
    </source>
</evidence>
<dbReference type="EMBL" id="JASPKZ010007178">
    <property type="protein sequence ID" value="KAJ9586276.1"/>
    <property type="molecule type" value="Genomic_DNA"/>
</dbReference>
<protein>
    <submittedName>
        <fullName evidence="1">Uncharacterized protein</fullName>
    </submittedName>
</protein>
<keyword evidence="2" id="KW-1185">Reference proteome</keyword>
<proteinExistence type="predicted"/>
<organism evidence="1 2">
    <name type="scientific">Diploptera punctata</name>
    <name type="common">Pacific beetle cockroach</name>
    <dbReference type="NCBI Taxonomy" id="6984"/>
    <lineage>
        <taxon>Eukaryota</taxon>
        <taxon>Metazoa</taxon>
        <taxon>Ecdysozoa</taxon>
        <taxon>Arthropoda</taxon>
        <taxon>Hexapoda</taxon>
        <taxon>Insecta</taxon>
        <taxon>Pterygota</taxon>
        <taxon>Neoptera</taxon>
        <taxon>Polyneoptera</taxon>
        <taxon>Dictyoptera</taxon>
        <taxon>Blattodea</taxon>
        <taxon>Blaberoidea</taxon>
        <taxon>Blaberidae</taxon>
        <taxon>Diplopterinae</taxon>
        <taxon>Diploptera</taxon>
    </lineage>
</organism>
<feature type="non-terminal residue" evidence="1">
    <location>
        <position position="69"/>
    </location>
</feature>
<accession>A0AAD7ZTQ8</accession>
<feature type="non-terminal residue" evidence="1">
    <location>
        <position position="1"/>
    </location>
</feature>
<name>A0AAD7ZTQ8_DIPPU</name>
<sequence length="69" mass="8001">PMINLSRQLFLRSPMVKSQWKNSVLVRTEDAGRRNTVITLEMTAISSAYFIFILRRFNFFRSIASSSSL</sequence>
<reference evidence="1" key="1">
    <citation type="journal article" date="2023" name="IScience">
        <title>Live-bearing cockroach genome reveals convergent evolutionary mechanisms linked to viviparity in insects and beyond.</title>
        <authorList>
            <person name="Fouks B."/>
            <person name="Harrison M.C."/>
            <person name="Mikhailova A.A."/>
            <person name="Marchal E."/>
            <person name="English S."/>
            <person name="Carruthers M."/>
            <person name="Jennings E.C."/>
            <person name="Chiamaka E.L."/>
            <person name="Frigard R.A."/>
            <person name="Pippel M."/>
            <person name="Attardo G.M."/>
            <person name="Benoit J.B."/>
            <person name="Bornberg-Bauer E."/>
            <person name="Tobe S.S."/>
        </authorList>
    </citation>
    <scope>NUCLEOTIDE SEQUENCE</scope>
    <source>
        <strain evidence="1">Stay&amp;Tobe</strain>
    </source>
</reference>
<evidence type="ECO:0000313" key="1">
    <source>
        <dbReference type="EMBL" id="KAJ9586276.1"/>
    </source>
</evidence>
<dbReference type="Proteomes" id="UP001233999">
    <property type="component" value="Unassembled WGS sequence"/>
</dbReference>
<gene>
    <name evidence="1" type="ORF">L9F63_020070</name>
</gene>
<dbReference type="AlphaFoldDB" id="A0AAD7ZTQ8"/>
<comment type="caution">
    <text evidence="1">The sequence shown here is derived from an EMBL/GenBank/DDBJ whole genome shotgun (WGS) entry which is preliminary data.</text>
</comment>
<reference evidence="1" key="2">
    <citation type="submission" date="2023-05" db="EMBL/GenBank/DDBJ databases">
        <authorList>
            <person name="Fouks B."/>
        </authorList>
    </citation>
    <scope>NUCLEOTIDE SEQUENCE</scope>
    <source>
        <strain evidence="1">Stay&amp;Tobe</strain>
        <tissue evidence="1">Testes</tissue>
    </source>
</reference>